<dbReference type="Proteomes" id="UP000009168">
    <property type="component" value="Unassembled WGS sequence"/>
</dbReference>
<dbReference type="InParanoid" id="I7MEG3"/>
<evidence type="ECO:0000256" key="2">
    <source>
        <dbReference type="SAM" id="MobiDB-lite"/>
    </source>
</evidence>
<dbReference type="GO" id="GO:0036064">
    <property type="term" value="C:ciliary basal body"/>
    <property type="evidence" value="ECO:0007669"/>
    <property type="project" value="TreeGrafter"/>
</dbReference>
<evidence type="ECO:0000313" key="4">
    <source>
        <dbReference type="Proteomes" id="UP000009168"/>
    </source>
</evidence>
<name>I7MEG3_TETTS</name>
<dbReference type="GO" id="GO:0036158">
    <property type="term" value="P:outer dynein arm assembly"/>
    <property type="evidence" value="ECO:0007669"/>
    <property type="project" value="InterPro"/>
</dbReference>
<dbReference type="GO" id="GO:0097542">
    <property type="term" value="C:ciliary tip"/>
    <property type="evidence" value="ECO:0007669"/>
    <property type="project" value="TreeGrafter"/>
</dbReference>
<feature type="compositionally biased region" description="Basic and acidic residues" evidence="2">
    <location>
        <begin position="569"/>
        <end position="598"/>
    </location>
</feature>
<feature type="coiled-coil region" evidence="1">
    <location>
        <begin position="353"/>
        <end position="394"/>
    </location>
</feature>
<proteinExistence type="predicted"/>
<organism evidence="3 4">
    <name type="scientific">Tetrahymena thermophila (strain SB210)</name>
    <dbReference type="NCBI Taxonomy" id="312017"/>
    <lineage>
        <taxon>Eukaryota</taxon>
        <taxon>Sar</taxon>
        <taxon>Alveolata</taxon>
        <taxon>Ciliophora</taxon>
        <taxon>Intramacronucleata</taxon>
        <taxon>Oligohymenophorea</taxon>
        <taxon>Hymenostomatida</taxon>
        <taxon>Tetrahymenina</taxon>
        <taxon>Tetrahymenidae</taxon>
        <taxon>Tetrahymena</taxon>
    </lineage>
</organism>
<feature type="region of interest" description="Disordered" evidence="2">
    <location>
        <begin position="520"/>
        <end position="604"/>
    </location>
</feature>
<dbReference type="PANTHER" id="PTHR46518">
    <property type="entry name" value="COILED-COIL DOMAIN-CONTAINING PROTEIN 151"/>
    <property type="match status" value="1"/>
</dbReference>
<keyword evidence="1" id="KW-0175">Coiled coil</keyword>
<dbReference type="AlphaFoldDB" id="I7MEG3"/>
<dbReference type="GO" id="GO:0035253">
    <property type="term" value="C:ciliary rootlet"/>
    <property type="evidence" value="ECO:0007669"/>
    <property type="project" value="TreeGrafter"/>
</dbReference>
<dbReference type="OrthoDB" id="10255247at2759"/>
<reference evidence="4" key="1">
    <citation type="journal article" date="2006" name="PLoS Biol.">
        <title>Macronuclear genome sequence of the ciliate Tetrahymena thermophila, a model eukaryote.</title>
        <authorList>
            <person name="Eisen J.A."/>
            <person name="Coyne R.S."/>
            <person name="Wu M."/>
            <person name="Wu D."/>
            <person name="Thiagarajan M."/>
            <person name="Wortman J.R."/>
            <person name="Badger J.H."/>
            <person name="Ren Q."/>
            <person name="Amedeo P."/>
            <person name="Jones K.M."/>
            <person name="Tallon L.J."/>
            <person name="Delcher A.L."/>
            <person name="Salzberg S.L."/>
            <person name="Silva J.C."/>
            <person name="Haas B.J."/>
            <person name="Majoros W.H."/>
            <person name="Farzad M."/>
            <person name="Carlton J.M."/>
            <person name="Smith R.K. Jr."/>
            <person name="Garg J."/>
            <person name="Pearlman R.E."/>
            <person name="Karrer K.M."/>
            <person name="Sun L."/>
            <person name="Manning G."/>
            <person name="Elde N.C."/>
            <person name="Turkewitz A.P."/>
            <person name="Asai D.J."/>
            <person name="Wilkes D.E."/>
            <person name="Wang Y."/>
            <person name="Cai H."/>
            <person name="Collins K."/>
            <person name="Stewart B.A."/>
            <person name="Lee S.R."/>
            <person name="Wilamowska K."/>
            <person name="Weinberg Z."/>
            <person name="Ruzzo W.L."/>
            <person name="Wloga D."/>
            <person name="Gaertig J."/>
            <person name="Frankel J."/>
            <person name="Tsao C.-C."/>
            <person name="Gorovsky M.A."/>
            <person name="Keeling P.J."/>
            <person name="Waller R.F."/>
            <person name="Patron N.J."/>
            <person name="Cherry J.M."/>
            <person name="Stover N.A."/>
            <person name="Krieger C.J."/>
            <person name="del Toro C."/>
            <person name="Ryder H.F."/>
            <person name="Williamson S.C."/>
            <person name="Barbeau R.A."/>
            <person name="Hamilton E.P."/>
            <person name="Orias E."/>
        </authorList>
    </citation>
    <scope>NUCLEOTIDE SEQUENCE [LARGE SCALE GENOMIC DNA]</scope>
    <source>
        <strain evidence="4">SB210</strain>
    </source>
</reference>
<dbReference type="GeneID" id="7840442"/>
<evidence type="ECO:0000256" key="1">
    <source>
        <dbReference type="SAM" id="Coils"/>
    </source>
</evidence>
<accession>I7MEG3</accession>
<dbReference type="GO" id="GO:0003341">
    <property type="term" value="P:cilium movement"/>
    <property type="evidence" value="ECO:0007669"/>
    <property type="project" value="InterPro"/>
</dbReference>
<feature type="coiled-coil region" evidence="1">
    <location>
        <begin position="179"/>
        <end position="259"/>
    </location>
</feature>
<dbReference type="PANTHER" id="PTHR46518:SF1">
    <property type="entry name" value="OUTER DYNEIN ARM-DOCKING COMPLEX SUBUNIT 3"/>
    <property type="match status" value="1"/>
</dbReference>
<protein>
    <submittedName>
        <fullName evidence="3">Uncharacterized protein</fullName>
    </submittedName>
</protein>
<dbReference type="InterPro" id="IPR033192">
    <property type="entry name" value="ODAD3"/>
</dbReference>
<dbReference type="eggNOG" id="ENOG502SHRE">
    <property type="taxonomic scope" value="Eukaryota"/>
</dbReference>
<feature type="compositionally biased region" description="Basic and acidic residues" evidence="2">
    <location>
        <begin position="531"/>
        <end position="547"/>
    </location>
</feature>
<dbReference type="KEGG" id="tet:TTHERM_00188700"/>
<keyword evidence="4" id="KW-1185">Reference proteome</keyword>
<gene>
    <name evidence="3" type="ORF">TTHERM_00188700</name>
</gene>
<sequence>MAAETENYKQMNSYHLNSQSKIYNQSPNNKSLIHYNSQLRDGSQSGYSDYYMPGSSRQAAMASIYKGIKNNDVSQILGKSSNNRSFLPSINQRGDDDNFDEKTEVHKSLTEMRKHYDQTKTLANRKEKELKQLQEESDKLKEQEQFLKENNVDVIQNEKDMIKGCEESKIQMEETVLQRKSYQHMRNRLKKDIQHYEKQVIIYQNELKQLRQEQHAISLRAHQTRQFNDQTSKMMDEVMKNVEQERKERESKLNQIKGKIQTRQELDRKREERVMQMMAIADHAMHDKDPQEKKWRQLLLVHKFVSTLLKQKMEREMKKFDVVESAFQKIKTATGVSESEEIVTKFLSREQTYGELLATIAESETKIDNLKKKNEQYNQKLADLKQELVALEMQQKKGKQGFKEQELIKKLDAMDEKVQRSILMKQKLYQWCIRILTKHEQVNRPKGFNQSKRTNFYEQFPRSQIEQLFNKVCTVFHAELDKTKDEDIEHVLDQLNQTNVNDETQNEEFIRRNLRIKPSIKKQYSDNQQPSEDHSFNSEKDSRDSYHAKSASYIESDTETTQIDDDAENDHIGNLRGELKREQELQVKKKRLEKEKAQQKSPQK</sequence>
<evidence type="ECO:0000313" key="3">
    <source>
        <dbReference type="EMBL" id="EAR96301.2"/>
    </source>
</evidence>
<feature type="compositionally biased region" description="Acidic residues" evidence="2">
    <location>
        <begin position="556"/>
        <end position="568"/>
    </location>
</feature>
<feature type="coiled-coil region" evidence="1">
    <location>
        <begin position="116"/>
        <end position="150"/>
    </location>
</feature>
<dbReference type="RefSeq" id="XP_001016546.2">
    <property type="nucleotide sequence ID" value="XM_001016546.3"/>
</dbReference>
<dbReference type="EMBL" id="GG662693">
    <property type="protein sequence ID" value="EAR96301.2"/>
    <property type="molecule type" value="Genomic_DNA"/>
</dbReference>